<organism evidence="3 4">
    <name type="scientific">Sclerotinia trifoliorum</name>
    <dbReference type="NCBI Taxonomy" id="28548"/>
    <lineage>
        <taxon>Eukaryota</taxon>
        <taxon>Fungi</taxon>
        <taxon>Dikarya</taxon>
        <taxon>Ascomycota</taxon>
        <taxon>Pezizomycotina</taxon>
        <taxon>Leotiomycetes</taxon>
        <taxon>Helotiales</taxon>
        <taxon>Sclerotiniaceae</taxon>
        <taxon>Sclerotinia</taxon>
    </lineage>
</organism>
<dbReference type="Pfam" id="PF03659">
    <property type="entry name" value="Glyco_hydro_71"/>
    <property type="match status" value="1"/>
</dbReference>
<evidence type="ECO:0000256" key="2">
    <source>
        <dbReference type="SAM" id="SignalP"/>
    </source>
</evidence>
<feature type="chain" id="PRO_5034998022" evidence="2">
    <location>
        <begin position="24"/>
        <end position="768"/>
    </location>
</feature>
<dbReference type="OrthoDB" id="1046782at2759"/>
<protein>
    <submittedName>
        <fullName evidence="3">Eb36a337-f240-499d-9c6e-aa37b4010b91</fullName>
    </submittedName>
</protein>
<dbReference type="EMBL" id="CAJHIA010000042">
    <property type="protein sequence ID" value="CAD6457568.1"/>
    <property type="molecule type" value="Genomic_DNA"/>
</dbReference>
<keyword evidence="4" id="KW-1185">Reference proteome</keyword>
<dbReference type="Proteomes" id="UP000624404">
    <property type="component" value="Unassembled WGS sequence"/>
</dbReference>
<feature type="compositionally biased region" description="Low complexity" evidence="1">
    <location>
        <begin position="506"/>
        <end position="515"/>
    </location>
</feature>
<keyword evidence="2" id="KW-0732">Signal</keyword>
<dbReference type="AlphaFoldDB" id="A0A8H2W5F5"/>
<gene>
    <name evidence="3" type="ORF">SCLTRI_LOCUS10612</name>
</gene>
<feature type="region of interest" description="Disordered" evidence="1">
    <location>
        <begin position="489"/>
        <end position="547"/>
    </location>
</feature>
<sequence>MVLSTKAFWKAILLIFSATFAIAAPTSYDVVPIEERQSYDRLVFCHFMIGIVGERVGPQDYDGDMQRAKSLGIDAFALNIGVDPYTDTQLGFAYQSAANNEMKVFISFDFNWWNPSSQATQIGQMIAKYAALPAQLFVDGKAFASSFAGDQLDITALRAGAGIPIFFAPNFHPEMGTNFSSIDGALNWLGWPNDGNNKAPTPGHNVTVEEGDAAYIKALAGKPYIAPVSPWFSTHFGPEVPYSKNWIFPSDLLWFDRWNEILTLGPQYIEIVTWNDYGESHYIGPLDSLHFDDGNSKWVNDMPHDGWLDMAKPFIAAYHAGASSPNSYIDSDQLIYWYRPNLRTLNCDATDTTMVPASNSSGNYFQGRPNGWEDMQDSVFVVAMLTAPGIVTVMSGDNVQQFNAPAGASAYQVDMRVGKQQFFLQRGTQILLEAVSLHDVTDVCICGIYNFNAYVGTVPDGRSDPLLHDGLASLTAGLHVSTCSATPSLPTAPIKPTTTPPGGGTVVPPTTTKPPTTTPPVTTPSTTTKPTTTTTTKTTSTTSSVPSGTCVAGTGPGNYVGLCSFSCNLGYCPTPCTCSSYAAIGNVAPPVTNTPGYPLAGEDPATYSGLCNFTCNHGYCPPTACTYNPNGSPISSSSSSSSPTSTPPSTTTSIPTTTSTPPSTTTSKPTTTSTTSTSTTSSSPSGTSYCVAGTGPGNYIGLCNFCCKYSYCPPGPCTCTTYANTSIPAPPASSPSGKPLQGEDDSYLGLCAFACSHGYCPGTACAMG</sequence>
<dbReference type="GO" id="GO:0051118">
    <property type="term" value="F:glucan endo-1,3-alpha-glucosidase activity"/>
    <property type="evidence" value="ECO:0007669"/>
    <property type="project" value="InterPro"/>
</dbReference>
<dbReference type="Gene3D" id="3.20.20.80">
    <property type="entry name" value="Glycosidases"/>
    <property type="match status" value="1"/>
</dbReference>
<name>A0A8H2W5F5_9HELO</name>
<proteinExistence type="predicted"/>
<dbReference type="InterPro" id="IPR005197">
    <property type="entry name" value="Glyco_hydro_71"/>
</dbReference>
<feature type="compositionally biased region" description="Low complexity" evidence="1">
    <location>
        <begin position="523"/>
        <end position="547"/>
    </location>
</feature>
<feature type="signal peptide" evidence="2">
    <location>
        <begin position="1"/>
        <end position="23"/>
    </location>
</feature>
<evidence type="ECO:0000256" key="1">
    <source>
        <dbReference type="SAM" id="MobiDB-lite"/>
    </source>
</evidence>
<comment type="caution">
    <text evidence="3">The sequence shown here is derived from an EMBL/GenBank/DDBJ whole genome shotgun (WGS) entry which is preliminary data.</text>
</comment>
<evidence type="ECO:0000313" key="3">
    <source>
        <dbReference type="EMBL" id="CAD6457568.1"/>
    </source>
</evidence>
<evidence type="ECO:0000313" key="4">
    <source>
        <dbReference type="Proteomes" id="UP000624404"/>
    </source>
</evidence>
<reference evidence="3" key="1">
    <citation type="submission" date="2020-10" db="EMBL/GenBank/DDBJ databases">
        <authorList>
            <person name="Kusch S."/>
        </authorList>
    </citation>
    <scope>NUCLEOTIDE SEQUENCE</scope>
    <source>
        <strain evidence="3">SwB9</strain>
    </source>
</reference>
<dbReference type="CDD" id="cd11577">
    <property type="entry name" value="GH71"/>
    <property type="match status" value="1"/>
</dbReference>
<accession>A0A8H2W5F5</accession>
<feature type="region of interest" description="Disordered" evidence="1">
    <location>
        <begin position="636"/>
        <end position="686"/>
    </location>
</feature>